<dbReference type="Pfam" id="PF06470">
    <property type="entry name" value="SMC_hinge"/>
    <property type="match status" value="1"/>
</dbReference>
<evidence type="ECO:0000256" key="6">
    <source>
        <dbReference type="ARBA" id="ARBA00023125"/>
    </source>
</evidence>
<comment type="subunit">
    <text evidence="7">Homodimer.</text>
</comment>
<dbReference type="SUPFAM" id="SSF75553">
    <property type="entry name" value="Smc hinge domain"/>
    <property type="match status" value="1"/>
</dbReference>
<dbReference type="GO" id="GO:0005524">
    <property type="term" value="F:ATP binding"/>
    <property type="evidence" value="ECO:0007669"/>
    <property type="project" value="UniProtKB-UniRule"/>
</dbReference>
<comment type="similarity">
    <text evidence="7">Belongs to the SMC family.</text>
</comment>
<dbReference type="EMBL" id="JADPIE010000006">
    <property type="protein sequence ID" value="MBF8437525.1"/>
    <property type="molecule type" value="Genomic_DNA"/>
</dbReference>
<evidence type="ECO:0000256" key="2">
    <source>
        <dbReference type="ARBA" id="ARBA00022490"/>
    </source>
</evidence>
<feature type="compositionally biased region" description="Basic and acidic residues" evidence="8">
    <location>
        <begin position="944"/>
        <end position="961"/>
    </location>
</feature>
<dbReference type="InterPro" id="IPR011890">
    <property type="entry name" value="SMC_prok"/>
</dbReference>
<dbReference type="PIRSF" id="PIRSF005719">
    <property type="entry name" value="SMC"/>
    <property type="match status" value="1"/>
</dbReference>
<dbReference type="HAMAP" id="MF_01894">
    <property type="entry name" value="Smc_prok"/>
    <property type="match status" value="1"/>
</dbReference>
<reference evidence="10" key="1">
    <citation type="submission" date="2020-11" db="EMBL/GenBank/DDBJ databases">
        <title>Halonatronomonas betainensis gen. nov., sp. nov. a novel haloalkaliphilic representative of the family Halanaerobiacae capable of betaine degradation.</title>
        <authorList>
            <person name="Boltyanskaya Y."/>
            <person name="Kevbrin V."/>
            <person name="Detkova E."/>
            <person name="Grouzdev D.S."/>
            <person name="Koziaeva V."/>
            <person name="Zhilina T."/>
        </authorList>
    </citation>
    <scope>NUCLEOTIDE SEQUENCE</scope>
    <source>
        <strain evidence="10">Z-7014</strain>
    </source>
</reference>
<dbReference type="InterPro" id="IPR010935">
    <property type="entry name" value="SMC_hinge"/>
</dbReference>
<feature type="coiled-coil region" evidence="7">
    <location>
        <begin position="1012"/>
        <end position="1053"/>
    </location>
</feature>
<accession>A0A931AVZ4</accession>
<dbReference type="GO" id="GO:0003677">
    <property type="term" value="F:DNA binding"/>
    <property type="evidence" value="ECO:0007669"/>
    <property type="project" value="UniProtKB-UniRule"/>
</dbReference>
<dbReference type="Gene3D" id="3.30.70.1620">
    <property type="match status" value="1"/>
</dbReference>
<comment type="subcellular location">
    <subcellularLocation>
        <location evidence="1 7">Cytoplasm</location>
    </subcellularLocation>
</comment>
<dbReference type="AlphaFoldDB" id="A0A931AVZ4"/>
<evidence type="ECO:0000313" key="11">
    <source>
        <dbReference type="Proteomes" id="UP000621436"/>
    </source>
</evidence>
<keyword evidence="3 7" id="KW-0547">Nucleotide-binding</keyword>
<evidence type="ECO:0000256" key="1">
    <source>
        <dbReference type="ARBA" id="ARBA00004496"/>
    </source>
</evidence>
<sequence length="1205" mass="138705">MILKEISLHGFKSFARPVTLDFSSPLTAVVGPNGSGKSNIVDAVRWVLGEQSPTTLRGSQMADVIFSGSDSRKPMKEARVSLKIDNSKNILPHDEDEVTITREVDQDGKGSYIINGKNARLKDIEDLLYDTGLNQDAYSIVGQGRVEAILQSRPEKLRQLFEEAAGISRHRNRKEEAEKRLDKTARDLERVNDLINEIERRLGPLEKKAEKARKYKKLYNQLKEIEVSYLCQQLEKYDDSEAELNQKADKLKTRLHKLQQQLETEESKEAELKEEVADVESKKDELVDKYYQFKTRVQEIENNLKVILERKQSLIKEKNRLKAEEEEINTEIEKTAGHLDGLSGHLDTGRDRFENYQLKLEEVCRALEDNARKQVYLKARSKENQSQKLMASQSELKEDLAELQEREQSYFRQLTRLRESLNQLDDQLEAISEKEASLEEKGRELVDQINEHQDQLEKLNDRSETIQAEFNKLKKEENKAQQEYNRTRSRWQALKKMADKGEGYYRGVRSVWQNEKLDGIIGPVAELITTPEKYEEAIATALGSRLQQVVVEDDSVAQQAIEYLKSQQKGRATFLPLNMINGRKINPDRYNLNQQEGYLGLGSELIEYEARLEEVIKYLLGRTAIFKDLKSATAASKASGKRFKIVTLDGDIINPGGAMTGGSQRKDTAHLLSRQRQLEELTEKGKANRQQLSQIRNKLKEKEAELEEINSNKADIQEELAELREELKVYQTRLNNIQERKSELNSEVDSVNGEITTEEKNLKTIKAKKKDTELKLEKVENQASQQESKQADIDRILQEAINYENSLQRTYQQFQLELARQEEQLSSRRRQLSQQESELLEYKERLDEISQELKRIEAELKKQTDRQQELKNKKEETENKKTEAGRKKEKAQDKLDNLKAELDKITDNLRLDRKEEKELEDEIHQIQLKTGKLKARQERIIGRLEDKYSMTPEEAARHLTKESQSADNDKDSDSDNVKEESEKVKDPAAAIKKLEKKINRLGQVSLGAIDDYKELKERYDYLESEQEDLYKAKESIEEVIADLEEKMSVLFHETYQEVNEQFKDIFTRLFMGGEACLELTEPDDLLNTGVEISASPPGKKLQKLSLLSGGEKAMTAISLVFAFLKVKPSPFYILDEIDAPLDDANIEIFADFIQEFVEDSQFILITHRKQMMAAADCIYGVTMAESGISRLVSLNLEEDSVEAIS</sequence>
<evidence type="ECO:0000256" key="3">
    <source>
        <dbReference type="ARBA" id="ARBA00022741"/>
    </source>
</evidence>
<dbReference type="Pfam" id="PF02463">
    <property type="entry name" value="SMC_N"/>
    <property type="match status" value="1"/>
</dbReference>
<dbReference type="GO" id="GO:0007059">
    <property type="term" value="P:chromosome segregation"/>
    <property type="evidence" value="ECO:0007669"/>
    <property type="project" value="UniProtKB-UniRule"/>
</dbReference>
<dbReference type="SUPFAM" id="SSF57997">
    <property type="entry name" value="Tropomyosin"/>
    <property type="match status" value="1"/>
</dbReference>
<dbReference type="Gene3D" id="1.20.1060.20">
    <property type="match status" value="1"/>
</dbReference>
<dbReference type="InterPro" id="IPR027417">
    <property type="entry name" value="P-loop_NTPase"/>
</dbReference>
<feature type="coiled-coil region" evidence="7">
    <location>
        <begin position="167"/>
        <end position="335"/>
    </location>
</feature>
<feature type="coiled-coil region" evidence="7">
    <location>
        <begin position="386"/>
        <end position="490"/>
    </location>
</feature>
<protein>
    <recommendedName>
        <fullName evidence="7">Chromosome partition protein Smc</fullName>
    </recommendedName>
</protein>
<keyword evidence="6 7" id="KW-0238">DNA-binding</keyword>
<comment type="caution">
    <text evidence="10">The sequence shown here is derived from an EMBL/GenBank/DDBJ whole genome shotgun (WGS) entry which is preliminary data.</text>
</comment>
<dbReference type="FunFam" id="3.40.50.300:FF:000901">
    <property type="entry name" value="Chromosome partition protein Smc"/>
    <property type="match status" value="1"/>
</dbReference>
<evidence type="ECO:0000259" key="9">
    <source>
        <dbReference type="SMART" id="SM00968"/>
    </source>
</evidence>
<keyword evidence="4 7" id="KW-0067">ATP-binding</keyword>
<name>A0A931AVZ4_9FIRM</name>
<dbReference type="NCBIfam" id="TIGR02168">
    <property type="entry name" value="SMC_prok_B"/>
    <property type="match status" value="1"/>
</dbReference>
<feature type="binding site" evidence="7">
    <location>
        <begin position="32"/>
        <end position="39"/>
    </location>
    <ligand>
        <name>ATP</name>
        <dbReference type="ChEBI" id="CHEBI:30616"/>
    </ligand>
</feature>
<dbReference type="InterPro" id="IPR024704">
    <property type="entry name" value="SMC"/>
</dbReference>
<dbReference type="RefSeq" id="WP_270454519.1">
    <property type="nucleotide sequence ID" value="NZ_JADPIE010000006.1"/>
</dbReference>
<dbReference type="SMART" id="SM00968">
    <property type="entry name" value="SMC_hinge"/>
    <property type="match status" value="1"/>
</dbReference>
<feature type="compositionally biased region" description="Basic and acidic residues" evidence="8">
    <location>
        <begin position="967"/>
        <end position="986"/>
    </location>
</feature>
<gene>
    <name evidence="7 10" type="primary">smc</name>
    <name evidence="10" type="ORF">I0Q91_10560</name>
</gene>
<comment type="domain">
    <text evidence="7">Contains large globular domains required for ATP hydrolysis at each terminus and a third globular domain forming a flexible hinge near the middle of the molecule. These domains are separated by coiled-coil structures.</text>
</comment>
<evidence type="ECO:0000256" key="7">
    <source>
        <dbReference type="HAMAP-Rule" id="MF_01894"/>
    </source>
</evidence>
<dbReference type="InterPro" id="IPR003395">
    <property type="entry name" value="RecF/RecN/SMC_N"/>
</dbReference>
<evidence type="ECO:0000256" key="4">
    <source>
        <dbReference type="ARBA" id="ARBA00022840"/>
    </source>
</evidence>
<dbReference type="Gene3D" id="3.40.50.300">
    <property type="entry name" value="P-loop containing nucleotide triphosphate hydrolases"/>
    <property type="match status" value="2"/>
</dbReference>
<feature type="region of interest" description="Disordered" evidence="8">
    <location>
        <begin position="944"/>
        <end position="986"/>
    </location>
</feature>
<proteinExistence type="inferred from homology"/>
<organism evidence="10 11">
    <name type="scientific">Halonatronomonas betaini</name>
    <dbReference type="NCBI Taxonomy" id="2778430"/>
    <lineage>
        <taxon>Bacteria</taxon>
        <taxon>Bacillati</taxon>
        <taxon>Bacillota</taxon>
        <taxon>Clostridia</taxon>
        <taxon>Halanaerobiales</taxon>
        <taxon>Halarsenatibacteraceae</taxon>
        <taxon>Halonatronomonas</taxon>
    </lineage>
</organism>
<dbReference type="GO" id="GO:0006260">
    <property type="term" value="P:DNA replication"/>
    <property type="evidence" value="ECO:0007669"/>
    <property type="project" value="UniProtKB-UniRule"/>
</dbReference>
<dbReference type="GO" id="GO:0007062">
    <property type="term" value="P:sister chromatid cohesion"/>
    <property type="evidence" value="ECO:0007669"/>
    <property type="project" value="InterPro"/>
</dbReference>
<dbReference type="GO" id="GO:0005737">
    <property type="term" value="C:cytoplasm"/>
    <property type="evidence" value="ECO:0007669"/>
    <property type="project" value="UniProtKB-SubCell"/>
</dbReference>
<evidence type="ECO:0000313" key="10">
    <source>
        <dbReference type="EMBL" id="MBF8437525.1"/>
    </source>
</evidence>
<keyword evidence="2 7" id="KW-0963">Cytoplasm</keyword>
<dbReference type="CDD" id="cd03278">
    <property type="entry name" value="ABC_SMC_barmotin"/>
    <property type="match status" value="1"/>
</dbReference>
<evidence type="ECO:0000256" key="8">
    <source>
        <dbReference type="SAM" id="MobiDB-lite"/>
    </source>
</evidence>
<keyword evidence="11" id="KW-1185">Reference proteome</keyword>
<dbReference type="GO" id="GO:0005694">
    <property type="term" value="C:chromosome"/>
    <property type="evidence" value="ECO:0007669"/>
    <property type="project" value="InterPro"/>
</dbReference>
<feature type="region of interest" description="Disordered" evidence="8">
    <location>
        <begin position="862"/>
        <end position="893"/>
    </location>
</feature>
<dbReference type="GO" id="GO:0016887">
    <property type="term" value="F:ATP hydrolysis activity"/>
    <property type="evidence" value="ECO:0007669"/>
    <property type="project" value="InterPro"/>
</dbReference>
<feature type="domain" description="SMC hinge" evidence="9">
    <location>
        <begin position="518"/>
        <end position="636"/>
    </location>
</feature>
<keyword evidence="5 7" id="KW-0175">Coiled coil</keyword>
<dbReference type="SUPFAM" id="SSF52540">
    <property type="entry name" value="P-loop containing nucleoside triphosphate hydrolases"/>
    <property type="match status" value="1"/>
</dbReference>
<dbReference type="Proteomes" id="UP000621436">
    <property type="component" value="Unassembled WGS sequence"/>
</dbReference>
<evidence type="ECO:0000256" key="5">
    <source>
        <dbReference type="ARBA" id="ARBA00023054"/>
    </source>
</evidence>
<dbReference type="PANTHER" id="PTHR43977">
    <property type="entry name" value="STRUCTURAL MAINTENANCE OF CHROMOSOMES PROTEIN 3"/>
    <property type="match status" value="1"/>
</dbReference>
<dbReference type="GO" id="GO:0030261">
    <property type="term" value="P:chromosome condensation"/>
    <property type="evidence" value="ECO:0007669"/>
    <property type="project" value="InterPro"/>
</dbReference>
<dbReference type="InterPro" id="IPR036277">
    <property type="entry name" value="SMC_hinge_sf"/>
</dbReference>
<comment type="function">
    <text evidence="7">Required for chromosome condensation and partitioning.</text>
</comment>